<feature type="domain" description="Mur ligase central" evidence="20">
    <location>
        <begin position="92"/>
        <end position="319"/>
    </location>
</feature>
<evidence type="ECO:0000256" key="5">
    <source>
        <dbReference type="ARBA" id="ARBA00011245"/>
    </source>
</evidence>
<dbReference type="InterPro" id="IPR036615">
    <property type="entry name" value="Mur_ligase_C_dom_sf"/>
</dbReference>
<dbReference type="PANTHER" id="PTHR11136">
    <property type="entry name" value="FOLYLPOLYGLUTAMATE SYNTHASE-RELATED"/>
    <property type="match status" value="1"/>
</dbReference>
<dbReference type="InterPro" id="IPR004101">
    <property type="entry name" value="Mur_ligase_C"/>
</dbReference>
<dbReference type="EC" id="6.3.2.17" evidence="7"/>
<dbReference type="GO" id="GO:0004326">
    <property type="term" value="F:tetrahydrofolylpolyglutamate synthase activity"/>
    <property type="evidence" value="ECO:0007669"/>
    <property type="project" value="UniProtKB-EC"/>
</dbReference>
<comment type="pathway">
    <text evidence="2">Cofactor biosynthesis; tetrahydrofolate biosynthesis; 7,8-dihydrofolate from 2-amino-4-hydroxy-6-hydroxymethyl-7,8-dihydropteridine diphosphate and 4-aminobenzoate: step 2/2.</text>
</comment>
<dbReference type="GO" id="GO:0005524">
    <property type="term" value="F:ATP binding"/>
    <property type="evidence" value="ECO:0007669"/>
    <property type="project" value="UniProtKB-KW"/>
</dbReference>
<dbReference type="FunFam" id="3.40.1190.10:FF:000004">
    <property type="entry name" value="Dihydrofolate synthase/folylpolyglutamate synthase"/>
    <property type="match status" value="1"/>
</dbReference>
<evidence type="ECO:0000256" key="15">
    <source>
        <dbReference type="ARBA" id="ARBA00030592"/>
    </source>
</evidence>
<keyword evidence="12" id="KW-0067">ATP-binding</keyword>
<evidence type="ECO:0000256" key="4">
    <source>
        <dbReference type="ARBA" id="ARBA00008276"/>
    </source>
</evidence>
<feature type="compositionally biased region" description="Low complexity" evidence="18">
    <location>
        <begin position="35"/>
        <end position="48"/>
    </location>
</feature>
<evidence type="ECO:0000256" key="9">
    <source>
        <dbReference type="ARBA" id="ARBA00022598"/>
    </source>
</evidence>
<dbReference type="AlphaFoldDB" id="A0A7K3WDV8"/>
<evidence type="ECO:0000256" key="16">
    <source>
        <dbReference type="ARBA" id="ARBA00047493"/>
    </source>
</evidence>
<protein>
    <recommendedName>
        <fullName evidence="8">Dihydrofolate synthase/folylpolyglutamate synthase</fullName>
        <ecNumber evidence="6">6.3.2.12</ecNumber>
        <ecNumber evidence="7">6.3.2.17</ecNumber>
    </recommendedName>
    <alternativeName>
        <fullName evidence="15">Tetrahydrofolylpolyglutamate synthase</fullName>
    </alternativeName>
</protein>
<evidence type="ECO:0000256" key="3">
    <source>
        <dbReference type="ARBA" id="ARBA00005150"/>
    </source>
</evidence>
<dbReference type="InterPro" id="IPR036565">
    <property type="entry name" value="Mur-like_cat_sf"/>
</dbReference>
<dbReference type="NCBIfam" id="TIGR01499">
    <property type="entry name" value="folC"/>
    <property type="match status" value="1"/>
</dbReference>
<dbReference type="Pfam" id="PF02875">
    <property type="entry name" value="Mur_ligase_C"/>
    <property type="match status" value="1"/>
</dbReference>
<accession>A0A7K3WDV8</accession>
<keyword evidence="10" id="KW-0479">Metal-binding</keyword>
<comment type="cofactor">
    <cofactor evidence="1">
        <name>Mg(2+)</name>
        <dbReference type="ChEBI" id="CHEBI:18420"/>
    </cofactor>
</comment>
<dbReference type="SUPFAM" id="SSF53244">
    <property type="entry name" value="MurD-like peptide ligases, peptide-binding domain"/>
    <property type="match status" value="1"/>
</dbReference>
<organism evidence="21 22">
    <name type="scientific">Goekera deserti</name>
    <dbReference type="NCBI Taxonomy" id="2497753"/>
    <lineage>
        <taxon>Bacteria</taxon>
        <taxon>Bacillati</taxon>
        <taxon>Actinomycetota</taxon>
        <taxon>Actinomycetes</taxon>
        <taxon>Geodermatophilales</taxon>
        <taxon>Geodermatophilaceae</taxon>
        <taxon>Goekera</taxon>
    </lineage>
</organism>
<keyword evidence="9" id="KW-0436">Ligase</keyword>
<dbReference type="EMBL" id="JAAGWK010000009">
    <property type="protein sequence ID" value="NEL53703.1"/>
    <property type="molecule type" value="Genomic_DNA"/>
</dbReference>
<comment type="pathway">
    <text evidence="3">Cofactor biosynthesis; tetrahydrofolylpolyglutamate biosynthesis.</text>
</comment>
<comment type="catalytic activity">
    <reaction evidence="16">
        <text>(6S)-5,6,7,8-tetrahydrofolyl-(gamma-L-Glu)(n) + L-glutamate + ATP = (6S)-5,6,7,8-tetrahydrofolyl-(gamma-L-Glu)(n+1) + ADP + phosphate + H(+)</text>
        <dbReference type="Rhea" id="RHEA:10580"/>
        <dbReference type="Rhea" id="RHEA-COMP:14738"/>
        <dbReference type="Rhea" id="RHEA-COMP:14740"/>
        <dbReference type="ChEBI" id="CHEBI:15378"/>
        <dbReference type="ChEBI" id="CHEBI:29985"/>
        <dbReference type="ChEBI" id="CHEBI:30616"/>
        <dbReference type="ChEBI" id="CHEBI:43474"/>
        <dbReference type="ChEBI" id="CHEBI:141005"/>
        <dbReference type="ChEBI" id="CHEBI:456216"/>
        <dbReference type="EC" id="6.3.2.17"/>
    </reaction>
</comment>
<dbReference type="GO" id="GO:0005737">
    <property type="term" value="C:cytoplasm"/>
    <property type="evidence" value="ECO:0007669"/>
    <property type="project" value="TreeGrafter"/>
</dbReference>
<dbReference type="Pfam" id="PF08245">
    <property type="entry name" value="Mur_ligase_M"/>
    <property type="match status" value="1"/>
</dbReference>
<name>A0A7K3WDV8_9ACTN</name>
<feature type="domain" description="Mur ligase C-terminal" evidence="19">
    <location>
        <begin position="348"/>
        <end position="476"/>
    </location>
</feature>
<feature type="region of interest" description="Disordered" evidence="18">
    <location>
        <begin position="23"/>
        <end position="48"/>
    </location>
</feature>
<dbReference type="GO" id="GO:0046656">
    <property type="term" value="P:folic acid biosynthetic process"/>
    <property type="evidence" value="ECO:0007669"/>
    <property type="project" value="UniProtKB-KW"/>
</dbReference>
<evidence type="ECO:0000259" key="20">
    <source>
        <dbReference type="Pfam" id="PF08245"/>
    </source>
</evidence>
<evidence type="ECO:0000256" key="7">
    <source>
        <dbReference type="ARBA" id="ARBA00013025"/>
    </source>
</evidence>
<evidence type="ECO:0000256" key="12">
    <source>
        <dbReference type="ARBA" id="ARBA00022840"/>
    </source>
</evidence>
<evidence type="ECO:0000256" key="10">
    <source>
        <dbReference type="ARBA" id="ARBA00022723"/>
    </source>
</evidence>
<evidence type="ECO:0000313" key="21">
    <source>
        <dbReference type="EMBL" id="NEL53703.1"/>
    </source>
</evidence>
<evidence type="ECO:0000256" key="8">
    <source>
        <dbReference type="ARBA" id="ARBA00019357"/>
    </source>
</evidence>
<keyword evidence="14" id="KW-0289">Folate biosynthesis</keyword>
<dbReference type="PANTHER" id="PTHR11136:SF0">
    <property type="entry name" value="DIHYDROFOLATE SYNTHETASE-RELATED"/>
    <property type="match status" value="1"/>
</dbReference>
<evidence type="ECO:0000256" key="17">
    <source>
        <dbReference type="ARBA" id="ARBA00049161"/>
    </source>
</evidence>
<keyword evidence="11" id="KW-0547">Nucleotide-binding</keyword>
<dbReference type="SUPFAM" id="SSF53623">
    <property type="entry name" value="MurD-like peptide ligases, catalytic domain"/>
    <property type="match status" value="1"/>
</dbReference>
<evidence type="ECO:0000256" key="14">
    <source>
        <dbReference type="ARBA" id="ARBA00022909"/>
    </source>
</evidence>
<dbReference type="Gene3D" id="3.90.190.20">
    <property type="entry name" value="Mur ligase, C-terminal domain"/>
    <property type="match status" value="1"/>
</dbReference>
<comment type="catalytic activity">
    <reaction evidence="17">
        <text>7,8-dihydropteroate + L-glutamate + ATP = 7,8-dihydrofolate + ADP + phosphate + H(+)</text>
        <dbReference type="Rhea" id="RHEA:23584"/>
        <dbReference type="ChEBI" id="CHEBI:15378"/>
        <dbReference type="ChEBI" id="CHEBI:17839"/>
        <dbReference type="ChEBI" id="CHEBI:29985"/>
        <dbReference type="ChEBI" id="CHEBI:30616"/>
        <dbReference type="ChEBI" id="CHEBI:43474"/>
        <dbReference type="ChEBI" id="CHEBI:57451"/>
        <dbReference type="ChEBI" id="CHEBI:456216"/>
        <dbReference type="EC" id="6.3.2.12"/>
    </reaction>
</comment>
<sequence length="492" mass="51131">MPAILGTPPPTELPDRTPECPAAAHWHPGAVSTSPPDGRPAAAPHAPRTAAQVEAALLGRWPETRLEPSLTRIAALLDLLGSPERAAPVVQVTGTNGKTTTARMIDELLRGFGLRVGRFTSPHLTSMRERIVLDGQPISEERFLAAYTDVAPYVDLVDAANDVPMSFFEVMVALSFAFFADAPVDVAVVEVGMGGRWDATNVADARVAVITPVALDHAEYLGPDVATIAAEKAGIIKPGSVAVLSHQPAGAMDSLLRRVVEVEATVAREGTEFGVLERRVAVGGQQLRLQGLGGEYEEVYLPLFGAHQAQNAATALAAVEAFLGAGAATGTVAMEVVRDAFAAVRSPGRLERVRTSPTVLVDAAHNPAGMAATVEAVRESFDLTRVVGVVGCVTGKDVTGMLTALEGLCADLVVTQNSSPRAMPADELGALAVDVFGADRVSVHPQLAEALESAIELAEAGPDDALGGSGVLVTGSVITAGEARTLLTGRRR</sequence>
<comment type="similarity">
    <text evidence="4">Belongs to the folylpolyglutamate synthase family.</text>
</comment>
<gene>
    <name evidence="21" type="ORF">G1H19_06760</name>
</gene>
<proteinExistence type="inferred from homology"/>
<evidence type="ECO:0000256" key="11">
    <source>
        <dbReference type="ARBA" id="ARBA00022741"/>
    </source>
</evidence>
<dbReference type="Proteomes" id="UP000470470">
    <property type="component" value="Unassembled WGS sequence"/>
</dbReference>
<dbReference type="GO" id="GO:0008841">
    <property type="term" value="F:dihydrofolate synthase activity"/>
    <property type="evidence" value="ECO:0007669"/>
    <property type="project" value="UniProtKB-EC"/>
</dbReference>
<dbReference type="EC" id="6.3.2.12" evidence="6"/>
<evidence type="ECO:0000313" key="22">
    <source>
        <dbReference type="Proteomes" id="UP000470470"/>
    </source>
</evidence>
<dbReference type="InterPro" id="IPR013221">
    <property type="entry name" value="Mur_ligase_cen"/>
</dbReference>
<dbReference type="InterPro" id="IPR001645">
    <property type="entry name" value="Folylpolyglutamate_synth"/>
</dbReference>
<keyword evidence="13" id="KW-0460">Magnesium</keyword>
<evidence type="ECO:0000256" key="1">
    <source>
        <dbReference type="ARBA" id="ARBA00001946"/>
    </source>
</evidence>
<reference evidence="21 22" key="1">
    <citation type="submission" date="2020-02" db="EMBL/GenBank/DDBJ databases">
        <title>The whole genome sequence of CPCC 205119.</title>
        <authorList>
            <person name="Jiang Z."/>
        </authorList>
    </citation>
    <scope>NUCLEOTIDE SEQUENCE [LARGE SCALE GENOMIC DNA]</scope>
    <source>
        <strain evidence="21 22">CPCC 205119</strain>
    </source>
</reference>
<evidence type="ECO:0000256" key="2">
    <source>
        <dbReference type="ARBA" id="ARBA00004799"/>
    </source>
</evidence>
<dbReference type="Gene3D" id="3.40.1190.10">
    <property type="entry name" value="Mur-like, catalytic domain"/>
    <property type="match status" value="1"/>
</dbReference>
<evidence type="ECO:0000256" key="13">
    <source>
        <dbReference type="ARBA" id="ARBA00022842"/>
    </source>
</evidence>
<comment type="caution">
    <text evidence="21">The sequence shown here is derived from an EMBL/GenBank/DDBJ whole genome shotgun (WGS) entry which is preliminary data.</text>
</comment>
<evidence type="ECO:0000256" key="18">
    <source>
        <dbReference type="SAM" id="MobiDB-lite"/>
    </source>
</evidence>
<dbReference type="GO" id="GO:0046872">
    <property type="term" value="F:metal ion binding"/>
    <property type="evidence" value="ECO:0007669"/>
    <property type="project" value="UniProtKB-KW"/>
</dbReference>
<keyword evidence="22" id="KW-1185">Reference proteome</keyword>
<comment type="subunit">
    <text evidence="5">Monomer.</text>
</comment>
<evidence type="ECO:0000259" key="19">
    <source>
        <dbReference type="Pfam" id="PF02875"/>
    </source>
</evidence>
<evidence type="ECO:0000256" key="6">
    <source>
        <dbReference type="ARBA" id="ARBA00013023"/>
    </source>
</evidence>